<reference evidence="3" key="2">
    <citation type="journal article" date="2018" name="Plant J.">
        <title>The Sorghum bicolor reference genome: improved assembly, gene annotations, a transcriptome atlas, and signatures of genome organization.</title>
        <authorList>
            <person name="McCormick R.F."/>
            <person name="Truong S.K."/>
            <person name="Sreedasyam A."/>
            <person name="Jenkins J."/>
            <person name="Shu S."/>
            <person name="Sims D."/>
            <person name="Kennedy M."/>
            <person name="Amirebrahimi M."/>
            <person name="Weers B.D."/>
            <person name="McKinley B."/>
            <person name="Mattison A."/>
            <person name="Morishige D.T."/>
            <person name="Grimwood J."/>
            <person name="Schmutz J."/>
            <person name="Mullet J.E."/>
        </authorList>
    </citation>
    <scope>NUCLEOTIDE SEQUENCE [LARGE SCALE GENOMIC DNA]</scope>
    <source>
        <strain evidence="3">cv. BTx623</strain>
    </source>
</reference>
<sequence length="91" mass="9669">MPCGHCRQFLQEIRGATGIQILVTSHAEQGLAPEWRMVASHLLRPFEAHDNALGDPVVAAAANGFAPGDLDARLREAAEAAARAAHAPYSQ</sequence>
<dbReference type="eggNOG" id="KOG0833">
    <property type="taxonomic scope" value="Eukaryota"/>
</dbReference>
<reference evidence="2 3" key="1">
    <citation type="journal article" date="2009" name="Nature">
        <title>The Sorghum bicolor genome and the diversification of grasses.</title>
        <authorList>
            <person name="Paterson A.H."/>
            <person name="Bowers J.E."/>
            <person name="Bruggmann R."/>
            <person name="Dubchak I."/>
            <person name="Grimwood J."/>
            <person name="Gundlach H."/>
            <person name="Haberer G."/>
            <person name="Hellsten U."/>
            <person name="Mitros T."/>
            <person name="Poliakov A."/>
            <person name="Schmutz J."/>
            <person name="Spannagl M."/>
            <person name="Tang H."/>
            <person name="Wang X."/>
            <person name="Wicker T."/>
            <person name="Bharti A.K."/>
            <person name="Chapman J."/>
            <person name="Feltus F.A."/>
            <person name="Gowik U."/>
            <person name="Grigoriev I.V."/>
            <person name="Lyons E."/>
            <person name="Maher C.A."/>
            <person name="Martis M."/>
            <person name="Narechania A."/>
            <person name="Otillar R.P."/>
            <person name="Penning B.W."/>
            <person name="Salamov A.A."/>
            <person name="Wang Y."/>
            <person name="Zhang L."/>
            <person name="Carpita N.C."/>
            <person name="Freeling M."/>
            <person name="Gingle A.R."/>
            <person name="Hash C.T."/>
            <person name="Keller B."/>
            <person name="Klein P."/>
            <person name="Kresovich S."/>
            <person name="McCann M.C."/>
            <person name="Ming R."/>
            <person name="Peterson D.G."/>
            <person name="Mehboob-ur-Rahman"/>
            <person name="Ware D."/>
            <person name="Westhoff P."/>
            <person name="Mayer K.F."/>
            <person name="Messing J."/>
            <person name="Rokhsar D.S."/>
        </authorList>
    </citation>
    <scope>NUCLEOTIDE SEQUENCE [LARGE SCALE GENOMIC DNA]</scope>
    <source>
        <strain evidence="3">cv. BTx623</strain>
    </source>
</reference>
<keyword evidence="3" id="KW-1185">Reference proteome</keyword>
<evidence type="ECO:0000256" key="1">
    <source>
        <dbReference type="ARBA" id="ARBA00006576"/>
    </source>
</evidence>
<gene>
    <name evidence="2" type="ORF">SORBI_3008G098400</name>
</gene>
<comment type="similarity">
    <text evidence="1">Belongs to the cytidine and deoxycytidylate deaminase family.</text>
</comment>
<dbReference type="SUPFAM" id="SSF53927">
    <property type="entry name" value="Cytidine deaminase-like"/>
    <property type="match status" value="1"/>
</dbReference>
<dbReference type="Proteomes" id="UP000000768">
    <property type="component" value="Chromosome 8"/>
</dbReference>
<evidence type="ECO:0000313" key="3">
    <source>
        <dbReference type="Proteomes" id="UP000000768"/>
    </source>
</evidence>
<dbReference type="AlphaFoldDB" id="A0A1B6PCS2"/>
<dbReference type="InterPro" id="IPR016193">
    <property type="entry name" value="Cytidine_deaminase-like"/>
</dbReference>
<dbReference type="InterPro" id="IPR050202">
    <property type="entry name" value="Cyt/Deoxycyt_deaminase"/>
</dbReference>
<accession>A0A1B6PCS2</accession>
<dbReference type="GO" id="GO:0016814">
    <property type="term" value="F:hydrolase activity, acting on carbon-nitrogen (but not peptide) bonds, in cyclic amidines"/>
    <property type="evidence" value="ECO:0007669"/>
    <property type="project" value="UniProtKB-ARBA"/>
</dbReference>
<dbReference type="PANTHER" id="PTHR11644">
    <property type="entry name" value="CYTIDINE DEAMINASE"/>
    <property type="match status" value="1"/>
</dbReference>
<organism evidence="2 3">
    <name type="scientific">Sorghum bicolor</name>
    <name type="common">Sorghum</name>
    <name type="synonym">Sorghum vulgare</name>
    <dbReference type="NCBI Taxonomy" id="4558"/>
    <lineage>
        <taxon>Eukaryota</taxon>
        <taxon>Viridiplantae</taxon>
        <taxon>Streptophyta</taxon>
        <taxon>Embryophyta</taxon>
        <taxon>Tracheophyta</taxon>
        <taxon>Spermatophyta</taxon>
        <taxon>Magnoliopsida</taxon>
        <taxon>Liliopsida</taxon>
        <taxon>Poales</taxon>
        <taxon>Poaceae</taxon>
        <taxon>PACMAD clade</taxon>
        <taxon>Panicoideae</taxon>
        <taxon>Andropogonodae</taxon>
        <taxon>Andropogoneae</taxon>
        <taxon>Sorghinae</taxon>
        <taxon>Sorghum</taxon>
    </lineage>
</organism>
<dbReference type="Gramene" id="KXG23463">
    <property type="protein sequence ID" value="KXG23463"/>
    <property type="gene ID" value="SORBI_3008G098400"/>
</dbReference>
<dbReference type="GO" id="GO:0019239">
    <property type="term" value="F:deaminase activity"/>
    <property type="evidence" value="ECO:0007669"/>
    <property type="project" value="UniProtKB-ARBA"/>
</dbReference>
<dbReference type="PANTHER" id="PTHR11644:SF2">
    <property type="entry name" value="CYTIDINE DEAMINASE"/>
    <property type="match status" value="1"/>
</dbReference>
<proteinExistence type="inferred from homology"/>
<name>A0A1B6PCS2_SORBI</name>
<evidence type="ECO:0000313" key="2">
    <source>
        <dbReference type="EMBL" id="KXG23463.1"/>
    </source>
</evidence>
<evidence type="ECO:0008006" key="4">
    <source>
        <dbReference type="Google" id="ProtNLM"/>
    </source>
</evidence>
<dbReference type="EMBL" id="CM000767">
    <property type="protein sequence ID" value="KXG23463.1"/>
    <property type="molecule type" value="Genomic_DNA"/>
</dbReference>
<dbReference type="Gene3D" id="3.40.140.10">
    <property type="entry name" value="Cytidine Deaminase, domain 2"/>
    <property type="match status" value="1"/>
</dbReference>
<protein>
    <recommendedName>
        <fullName evidence="4">CMP/dCMP-type deaminase domain-containing protein</fullName>
    </recommendedName>
</protein>
<dbReference type="ExpressionAtlas" id="A0A1B6PCS2">
    <property type="expression patterns" value="baseline"/>
</dbReference>